<evidence type="ECO:0000313" key="3">
    <source>
        <dbReference type="Proteomes" id="UP000530670"/>
    </source>
</evidence>
<name>A0A8H5VH40_9HYPO</name>
<evidence type="ECO:0000256" key="1">
    <source>
        <dbReference type="SAM" id="MobiDB-lite"/>
    </source>
</evidence>
<keyword evidence="3" id="KW-1185">Reference proteome</keyword>
<accession>A0A8H5VH40</accession>
<organism evidence="2 3">
    <name type="scientific">Fusarium tjaetaba</name>
    <dbReference type="NCBI Taxonomy" id="1567544"/>
    <lineage>
        <taxon>Eukaryota</taxon>
        <taxon>Fungi</taxon>
        <taxon>Dikarya</taxon>
        <taxon>Ascomycota</taxon>
        <taxon>Pezizomycotina</taxon>
        <taxon>Sordariomycetes</taxon>
        <taxon>Hypocreomycetidae</taxon>
        <taxon>Hypocreales</taxon>
        <taxon>Nectriaceae</taxon>
        <taxon>Fusarium</taxon>
        <taxon>Fusarium fujikuroi species complex</taxon>
    </lineage>
</organism>
<feature type="region of interest" description="Disordered" evidence="1">
    <location>
        <begin position="140"/>
        <end position="189"/>
    </location>
</feature>
<sequence>MDEEEEHYDFMYHGWVAHMGEMLHRDMSHVIAHMRANGGVMPEFELPPQRLEYPYDHGLYLPLDILPPTYTEEVVVDSLEDDENTVVKAEPASPDTLAAPESPRSPYLYDIPPFRRSQSPSPVNFEEADVDPFENEAIVAAKPEPYPETDDDVVEVPRSPGSPCLYDIPRFYAAPDMSPPEPDMERPIP</sequence>
<dbReference type="Proteomes" id="UP000530670">
    <property type="component" value="Unassembled WGS sequence"/>
</dbReference>
<feature type="region of interest" description="Disordered" evidence="1">
    <location>
        <begin position="86"/>
        <end position="105"/>
    </location>
</feature>
<dbReference type="OrthoDB" id="5067832at2759"/>
<evidence type="ECO:0000313" key="2">
    <source>
        <dbReference type="EMBL" id="KAF5622068.1"/>
    </source>
</evidence>
<dbReference type="AlphaFoldDB" id="A0A8H5VH40"/>
<dbReference type="EMBL" id="JAAQRI010000266">
    <property type="protein sequence ID" value="KAF5622068.1"/>
    <property type="molecule type" value="Genomic_DNA"/>
</dbReference>
<protein>
    <submittedName>
        <fullName evidence="2">Uncharacterized protein</fullName>
    </submittedName>
</protein>
<reference evidence="2 3" key="1">
    <citation type="submission" date="2020-05" db="EMBL/GenBank/DDBJ databases">
        <title>Identification and distribution of gene clusters putatively required for synthesis of sphingolipid metabolism inhibitors in phylogenetically diverse species of the filamentous fungus Fusarium.</title>
        <authorList>
            <person name="Kim H.-S."/>
            <person name="Busman M."/>
            <person name="Brown D.W."/>
            <person name="Divon H."/>
            <person name="Uhlig S."/>
            <person name="Proctor R.H."/>
        </authorList>
    </citation>
    <scope>NUCLEOTIDE SEQUENCE [LARGE SCALE GENOMIC DNA]</scope>
    <source>
        <strain evidence="2 3">NRRL 66243</strain>
    </source>
</reference>
<feature type="non-terminal residue" evidence="2">
    <location>
        <position position="189"/>
    </location>
</feature>
<dbReference type="RefSeq" id="XP_037201866.1">
    <property type="nucleotide sequence ID" value="XM_037343936.1"/>
</dbReference>
<gene>
    <name evidence="2" type="ORF">FTJAE_11034</name>
</gene>
<dbReference type="GeneID" id="59296206"/>
<proteinExistence type="predicted"/>
<comment type="caution">
    <text evidence="2">The sequence shown here is derived from an EMBL/GenBank/DDBJ whole genome shotgun (WGS) entry which is preliminary data.</text>
</comment>